<dbReference type="Gene3D" id="2.60.40.10">
    <property type="entry name" value="Immunoglobulins"/>
    <property type="match status" value="1"/>
</dbReference>
<evidence type="ECO:0000256" key="3">
    <source>
        <dbReference type="ARBA" id="ARBA00043265"/>
    </source>
</evidence>
<keyword evidence="2" id="KW-1064">Adaptive immunity</keyword>
<sequence length="185" mass="20722">HAWLWEGDVKKHGDSLRHSCKASGFDFSTYYMEWIQQAPGKGLECVPEITSGSSTYYADAVKRRFTISRDNANNLLYLQMSGLRAEDTARYYCARHSEGKLVWAQTKTSLCCSERSAGGAEILYLAAVVTGCQLDIEPLIHTTVPNLTFHHRGPLFSPFRVTPSSSLGYFSLFHIIHQKGVCPIQ</sequence>
<keyword evidence="1" id="KW-0391">Immunity</keyword>
<dbReference type="SMART" id="SM00406">
    <property type="entry name" value="IGv"/>
    <property type="match status" value="1"/>
</dbReference>
<dbReference type="PANTHER" id="PTHR23266">
    <property type="entry name" value="IMMUNOGLOBULIN HEAVY CHAIN"/>
    <property type="match status" value="1"/>
</dbReference>
<dbReference type="FunFam" id="2.60.40.10:FF:002198">
    <property type="entry name" value="Immunoglobulin heavy variable 5-2"/>
    <property type="match status" value="1"/>
</dbReference>
<dbReference type="InterPro" id="IPR013106">
    <property type="entry name" value="Ig_V-set"/>
</dbReference>
<dbReference type="InterPro" id="IPR007110">
    <property type="entry name" value="Ig-like_dom"/>
</dbReference>
<dbReference type="GO" id="GO:0002250">
    <property type="term" value="P:adaptive immune response"/>
    <property type="evidence" value="ECO:0007669"/>
    <property type="project" value="UniProtKB-KW"/>
</dbReference>
<organism evidence="5 6">
    <name type="scientific">Pelusios castaneus</name>
    <name type="common">West African mud turtle</name>
    <dbReference type="NCBI Taxonomy" id="367368"/>
    <lineage>
        <taxon>Eukaryota</taxon>
        <taxon>Metazoa</taxon>
        <taxon>Chordata</taxon>
        <taxon>Craniata</taxon>
        <taxon>Vertebrata</taxon>
        <taxon>Euteleostomi</taxon>
        <taxon>Archelosauria</taxon>
        <taxon>Testudinata</taxon>
        <taxon>Testudines</taxon>
        <taxon>Pleurodira</taxon>
        <taxon>Pelomedusidae</taxon>
        <taxon>Pelusios</taxon>
    </lineage>
</organism>
<dbReference type="AlphaFoldDB" id="A0A8C8S1X7"/>
<feature type="domain" description="Ig-like" evidence="4">
    <location>
        <begin position="13"/>
        <end position="93"/>
    </location>
</feature>
<dbReference type="InterPro" id="IPR036179">
    <property type="entry name" value="Ig-like_dom_sf"/>
</dbReference>
<dbReference type="GO" id="GO:0005576">
    <property type="term" value="C:extracellular region"/>
    <property type="evidence" value="ECO:0007669"/>
    <property type="project" value="UniProtKB-ARBA"/>
</dbReference>
<evidence type="ECO:0000256" key="2">
    <source>
        <dbReference type="ARBA" id="ARBA00023130"/>
    </source>
</evidence>
<dbReference type="PROSITE" id="PS50835">
    <property type="entry name" value="IG_LIKE"/>
    <property type="match status" value="1"/>
</dbReference>
<dbReference type="InterPro" id="IPR050199">
    <property type="entry name" value="IgHV"/>
</dbReference>
<dbReference type="Proteomes" id="UP000694393">
    <property type="component" value="Unplaced"/>
</dbReference>
<keyword evidence="6" id="KW-1185">Reference proteome</keyword>
<dbReference type="SUPFAM" id="SSF48726">
    <property type="entry name" value="Immunoglobulin"/>
    <property type="match status" value="1"/>
</dbReference>
<evidence type="ECO:0000256" key="1">
    <source>
        <dbReference type="ARBA" id="ARBA00022859"/>
    </source>
</evidence>
<dbReference type="InterPro" id="IPR013783">
    <property type="entry name" value="Ig-like_fold"/>
</dbReference>
<protein>
    <recommendedName>
        <fullName evidence="4">Ig-like domain-containing protein</fullName>
    </recommendedName>
</protein>
<name>A0A8C8S1X7_9SAUR</name>
<evidence type="ECO:0000313" key="6">
    <source>
        <dbReference type="Proteomes" id="UP000694393"/>
    </source>
</evidence>
<reference evidence="5" key="2">
    <citation type="submission" date="2025-09" db="UniProtKB">
        <authorList>
            <consortium name="Ensembl"/>
        </authorList>
    </citation>
    <scope>IDENTIFICATION</scope>
</reference>
<proteinExistence type="predicted"/>
<evidence type="ECO:0000259" key="4">
    <source>
        <dbReference type="PROSITE" id="PS50835"/>
    </source>
</evidence>
<dbReference type="Pfam" id="PF07686">
    <property type="entry name" value="V-set"/>
    <property type="match status" value="1"/>
</dbReference>
<accession>A0A8C8S1X7</accession>
<dbReference type="GO" id="GO:0019814">
    <property type="term" value="C:immunoglobulin complex"/>
    <property type="evidence" value="ECO:0007669"/>
    <property type="project" value="UniProtKB-KW"/>
</dbReference>
<keyword evidence="3" id="KW-1280">Immunoglobulin</keyword>
<evidence type="ECO:0000313" key="5">
    <source>
        <dbReference type="Ensembl" id="ENSPCEP00000013672.1"/>
    </source>
</evidence>
<dbReference type="Ensembl" id="ENSPCET00000014176.1">
    <property type="protein sequence ID" value="ENSPCEP00000013672.1"/>
    <property type="gene ID" value="ENSPCEG00000010790.1"/>
</dbReference>
<reference evidence="5" key="1">
    <citation type="submission" date="2025-08" db="UniProtKB">
        <authorList>
            <consortium name="Ensembl"/>
        </authorList>
    </citation>
    <scope>IDENTIFICATION</scope>
</reference>